<keyword evidence="4 10" id="KW-1003">Cell membrane</keyword>
<evidence type="ECO:0000256" key="10">
    <source>
        <dbReference type="PIRNR" id="PIRNR002786"/>
    </source>
</evidence>
<dbReference type="AlphaFoldDB" id="A0A6M8SRF9"/>
<dbReference type="Pfam" id="PF03934">
    <property type="entry name" value="T2SSK"/>
    <property type="match status" value="1"/>
</dbReference>
<evidence type="ECO:0000256" key="9">
    <source>
        <dbReference type="ARBA" id="ARBA00023136"/>
    </source>
</evidence>
<dbReference type="Proteomes" id="UP000504844">
    <property type="component" value="Chromosome"/>
</dbReference>
<dbReference type="InterPro" id="IPR049179">
    <property type="entry name" value="T2SSK_SAM-like_2nd"/>
</dbReference>
<keyword evidence="6 11" id="KW-0812">Transmembrane</keyword>
<dbReference type="SUPFAM" id="SSF54523">
    <property type="entry name" value="Pili subunits"/>
    <property type="match status" value="1"/>
</dbReference>
<dbReference type="InterPro" id="IPR005628">
    <property type="entry name" value="GspK"/>
</dbReference>
<comment type="subcellular location">
    <subcellularLocation>
        <location evidence="1 10">Cell inner membrane</location>
    </subcellularLocation>
</comment>
<accession>A0A6M8SRF9</accession>
<dbReference type="PANTHER" id="PTHR38831:SF1">
    <property type="entry name" value="TYPE II SECRETION SYSTEM PROTEIN K-RELATED"/>
    <property type="match status" value="1"/>
</dbReference>
<evidence type="ECO:0000256" key="8">
    <source>
        <dbReference type="ARBA" id="ARBA00022989"/>
    </source>
</evidence>
<evidence type="ECO:0000313" key="15">
    <source>
        <dbReference type="Proteomes" id="UP000504844"/>
    </source>
</evidence>
<comment type="similarity">
    <text evidence="2 10">Belongs to the GSP K family.</text>
</comment>
<keyword evidence="15" id="KW-1185">Reference proteome</keyword>
<dbReference type="GO" id="GO:0005886">
    <property type="term" value="C:plasma membrane"/>
    <property type="evidence" value="ECO:0007669"/>
    <property type="project" value="UniProtKB-SubCell"/>
</dbReference>
<dbReference type="RefSeq" id="WP_173531949.1">
    <property type="nucleotide sequence ID" value="NZ_CP054143.1"/>
</dbReference>
<dbReference type="InterPro" id="IPR049031">
    <property type="entry name" value="T2SSK_SAM-like_1st"/>
</dbReference>
<keyword evidence="5 10" id="KW-0997">Cell inner membrane</keyword>
<evidence type="ECO:0000256" key="6">
    <source>
        <dbReference type="ARBA" id="ARBA00022692"/>
    </source>
</evidence>
<protein>
    <recommendedName>
        <fullName evidence="10">Type II secretion system protein K</fullName>
    </recommendedName>
</protein>
<evidence type="ECO:0000259" key="12">
    <source>
        <dbReference type="Pfam" id="PF03934"/>
    </source>
</evidence>
<evidence type="ECO:0000256" key="4">
    <source>
        <dbReference type="ARBA" id="ARBA00022475"/>
    </source>
</evidence>
<sequence length="302" mass="33406">MKCKINPSRPALRQAGVAIIAALMVAALVASIAGLLMVRQQRALQQLEIRKDTAEARAATWSVLQLVRLTLRDDARAGQPDHLRKPWAVPIPEIKIENGAMSGRLIELNGRFNLGNLIDQNGQPIPAAWAAYQRLLANLGLPSNLADNLRQYQVQHAVPQGEKKIWLPLIDPNELANVAGYTPEVMRQLEPSIVTLPVATALNVNFASPEVLAAWLPKLTVSAAEQALSKRRSQYFNSPADLIAHLPKEAQADIADQLLTVKSQYFWADMGARFGNVLMQHRALLDRSKNDMPVVLSVRRMY</sequence>
<keyword evidence="8 11" id="KW-1133">Transmembrane helix</keyword>
<dbReference type="PANTHER" id="PTHR38831">
    <property type="entry name" value="TYPE II SECRETION SYSTEM PROTEIN K"/>
    <property type="match status" value="1"/>
</dbReference>
<evidence type="ECO:0000256" key="11">
    <source>
        <dbReference type="SAM" id="Phobius"/>
    </source>
</evidence>
<evidence type="ECO:0000256" key="3">
    <source>
        <dbReference type="ARBA" id="ARBA00022448"/>
    </source>
</evidence>
<dbReference type="GO" id="GO:0009306">
    <property type="term" value="P:protein secretion"/>
    <property type="evidence" value="ECO:0007669"/>
    <property type="project" value="InterPro"/>
</dbReference>
<dbReference type="EMBL" id="CP054143">
    <property type="protein sequence ID" value="QKJ65439.1"/>
    <property type="molecule type" value="Genomic_DNA"/>
</dbReference>
<dbReference type="Gene3D" id="3.30.1300.30">
    <property type="entry name" value="GSPII I/J protein-like"/>
    <property type="match status" value="1"/>
</dbReference>
<name>A0A6M8SRF9_9NEIS</name>
<dbReference type="InterPro" id="IPR045584">
    <property type="entry name" value="Pilin-like"/>
</dbReference>
<dbReference type="InterPro" id="IPR038072">
    <property type="entry name" value="GspK_central_sf"/>
</dbReference>
<keyword evidence="7" id="KW-0653">Protein transport</keyword>
<feature type="domain" description="T2SS protein K first SAM-like" evidence="13">
    <location>
        <begin position="110"/>
        <end position="197"/>
    </location>
</feature>
<dbReference type="PIRSF" id="PIRSF002786">
    <property type="entry name" value="XcpX"/>
    <property type="match status" value="1"/>
</dbReference>
<dbReference type="Pfam" id="PF21687">
    <property type="entry name" value="T2SSK_1st"/>
    <property type="match status" value="1"/>
</dbReference>
<keyword evidence="9 10" id="KW-0472">Membrane</keyword>
<dbReference type="NCBIfam" id="NF037980">
    <property type="entry name" value="T2SS_GspK"/>
    <property type="match status" value="1"/>
</dbReference>
<evidence type="ECO:0000313" key="14">
    <source>
        <dbReference type="EMBL" id="QKJ65439.1"/>
    </source>
</evidence>
<organism evidence="14 15">
    <name type="scientific">Deefgea piscis</name>
    <dbReference type="NCBI Taxonomy" id="2739061"/>
    <lineage>
        <taxon>Bacteria</taxon>
        <taxon>Pseudomonadati</taxon>
        <taxon>Pseudomonadota</taxon>
        <taxon>Betaproteobacteria</taxon>
        <taxon>Neisseriales</taxon>
        <taxon>Chitinibacteraceae</taxon>
        <taxon>Deefgea</taxon>
    </lineage>
</organism>
<evidence type="ECO:0000256" key="2">
    <source>
        <dbReference type="ARBA" id="ARBA00007246"/>
    </source>
</evidence>
<evidence type="ECO:0000256" key="5">
    <source>
        <dbReference type="ARBA" id="ARBA00022519"/>
    </source>
</evidence>
<evidence type="ECO:0000256" key="7">
    <source>
        <dbReference type="ARBA" id="ARBA00022927"/>
    </source>
</evidence>
<keyword evidence="3 10" id="KW-0813">Transport</keyword>
<feature type="domain" description="T2SS protein K second SAM-like" evidence="12">
    <location>
        <begin position="202"/>
        <end position="261"/>
    </location>
</feature>
<proteinExistence type="inferred from homology"/>
<gene>
    <name evidence="14" type="primary">gspK</name>
    <name evidence="14" type="ORF">HQN60_01085</name>
</gene>
<evidence type="ECO:0000259" key="13">
    <source>
        <dbReference type="Pfam" id="PF21687"/>
    </source>
</evidence>
<feature type="transmembrane region" description="Helical" evidence="11">
    <location>
        <begin position="15"/>
        <end position="38"/>
    </location>
</feature>
<dbReference type="SUPFAM" id="SSF158544">
    <property type="entry name" value="GspK insert domain-like"/>
    <property type="match status" value="1"/>
</dbReference>
<evidence type="ECO:0000256" key="1">
    <source>
        <dbReference type="ARBA" id="ARBA00004533"/>
    </source>
</evidence>
<reference evidence="14 15" key="1">
    <citation type="submission" date="2020-05" db="EMBL/GenBank/DDBJ databases">
        <title>Complete genome sequence of Deefgea sp. D17.</title>
        <authorList>
            <person name="Bae J.-W."/>
            <person name="Han J.E."/>
        </authorList>
    </citation>
    <scope>NUCLEOTIDE SEQUENCE [LARGE SCALE GENOMIC DNA]</scope>
    <source>
        <strain evidence="14 15">D17</strain>
    </source>
</reference>
<dbReference type="KEGG" id="dee:HQN60_01085"/>